<feature type="transmembrane region" description="Helical" evidence="1">
    <location>
        <begin position="7"/>
        <end position="24"/>
    </location>
</feature>
<evidence type="ECO:0000313" key="3">
    <source>
        <dbReference type="Proteomes" id="UP000503011"/>
    </source>
</evidence>
<feature type="transmembrane region" description="Helical" evidence="1">
    <location>
        <begin position="30"/>
        <end position="50"/>
    </location>
</feature>
<keyword evidence="1" id="KW-0472">Membrane</keyword>
<reference evidence="2 3" key="1">
    <citation type="submission" date="2020-03" db="EMBL/GenBank/DDBJ databases">
        <title>Whole genome shotgun sequence of Phytohabitans suffuscus NBRC 105367.</title>
        <authorList>
            <person name="Komaki H."/>
            <person name="Tamura T."/>
        </authorList>
    </citation>
    <scope>NUCLEOTIDE SEQUENCE [LARGE SCALE GENOMIC DNA]</scope>
    <source>
        <strain evidence="2 3">NBRC 105367</strain>
    </source>
</reference>
<gene>
    <name evidence="2" type="ORF">Psuf_021860</name>
</gene>
<name>A0A6F8YFR3_9ACTN</name>
<organism evidence="2 3">
    <name type="scientific">Phytohabitans suffuscus</name>
    <dbReference type="NCBI Taxonomy" id="624315"/>
    <lineage>
        <taxon>Bacteria</taxon>
        <taxon>Bacillati</taxon>
        <taxon>Actinomycetota</taxon>
        <taxon>Actinomycetes</taxon>
        <taxon>Micromonosporales</taxon>
        <taxon>Micromonosporaceae</taxon>
    </lineage>
</organism>
<dbReference type="Proteomes" id="UP000503011">
    <property type="component" value="Chromosome"/>
</dbReference>
<proteinExistence type="predicted"/>
<evidence type="ECO:0000256" key="1">
    <source>
        <dbReference type="SAM" id="Phobius"/>
    </source>
</evidence>
<sequence length="122" mass="13050">MRRHAMVDAVTVVLAVMVGVLLMYGPNAVVRPYGLGGSAVLVVLAVVLWWRRSAPGAVAWIAVLFSTVLVLAEALVPGAVLRPYAGSRPCWWLRRLRSPPTPWRCTRAAAARPGSPSPPSSP</sequence>
<dbReference type="KEGG" id="psuu:Psuf_021860"/>
<feature type="transmembrane region" description="Helical" evidence="1">
    <location>
        <begin position="57"/>
        <end position="80"/>
    </location>
</feature>
<dbReference type="RefSeq" id="WP_173156262.1">
    <property type="nucleotide sequence ID" value="NZ_AP022871.1"/>
</dbReference>
<protein>
    <submittedName>
        <fullName evidence="2">Uncharacterized protein</fullName>
    </submittedName>
</protein>
<dbReference type="EMBL" id="AP022871">
    <property type="protein sequence ID" value="BCB84873.1"/>
    <property type="molecule type" value="Genomic_DNA"/>
</dbReference>
<dbReference type="AlphaFoldDB" id="A0A6F8YFR3"/>
<accession>A0A6F8YFR3</accession>
<reference evidence="2 3" key="2">
    <citation type="submission" date="2020-03" db="EMBL/GenBank/DDBJ databases">
        <authorList>
            <person name="Ichikawa N."/>
            <person name="Kimura A."/>
            <person name="Kitahashi Y."/>
            <person name="Uohara A."/>
        </authorList>
    </citation>
    <scope>NUCLEOTIDE SEQUENCE [LARGE SCALE GENOMIC DNA]</scope>
    <source>
        <strain evidence="2 3">NBRC 105367</strain>
    </source>
</reference>
<evidence type="ECO:0000313" key="2">
    <source>
        <dbReference type="EMBL" id="BCB84873.1"/>
    </source>
</evidence>
<keyword evidence="1" id="KW-0812">Transmembrane</keyword>
<keyword evidence="3" id="KW-1185">Reference proteome</keyword>
<keyword evidence="1" id="KW-1133">Transmembrane helix</keyword>